<reference evidence="1 2" key="1">
    <citation type="submission" date="2017-07" db="EMBL/GenBank/DDBJ databases">
        <title>Flavobacterium cyanobacteriorum sp. nov., isolated from cyanobacterial aggregates in a eutrophic lake.</title>
        <authorList>
            <person name="Cai H."/>
        </authorList>
    </citation>
    <scope>NUCLEOTIDE SEQUENCE [LARGE SCALE GENOMIC DNA]</scope>
    <source>
        <strain evidence="1 2">TH167</strain>
    </source>
</reference>
<name>A0A256A9L0_9FLAO</name>
<sequence length="113" mass="13045">MDTHQIPRVVVYALIIPGTDLYKAACLFEQLFFAVFSFFFGRAGKRVVAAPKRFTPSRVPLYLFGKRSVEIKIAKKYAAAPVRAGKLRKIKDFDISRLKDFEIKRFKDWEIGL</sequence>
<proteinExistence type="predicted"/>
<keyword evidence="2" id="KW-1185">Reference proteome</keyword>
<dbReference type="EMBL" id="NOXX01000071">
    <property type="protein sequence ID" value="OYQ50387.1"/>
    <property type="molecule type" value="Genomic_DNA"/>
</dbReference>
<dbReference type="Proteomes" id="UP000216035">
    <property type="component" value="Unassembled WGS sequence"/>
</dbReference>
<comment type="caution">
    <text evidence="1">The sequence shown here is derived from an EMBL/GenBank/DDBJ whole genome shotgun (WGS) entry which is preliminary data.</text>
</comment>
<gene>
    <name evidence="1" type="ORF">CHX27_00880</name>
</gene>
<accession>A0A256A9L0</accession>
<dbReference type="AlphaFoldDB" id="A0A256A9L0"/>
<organism evidence="1 2">
    <name type="scientific">Flavobacterium aurantiibacter</name>
    <dbReference type="NCBI Taxonomy" id="2023067"/>
    <lineage>
        <taxon>Bacteria</taxon>
        <taxon>Pseudomonadati</taxon>
        <taxon>Bacteroidota</taxon>
        <taxon>Flavobacteriia</taxon>
        <taxon>Flavobacteriales</taxon>
        <taxon>Flavobacteriaceae</taxon>
        <taxon>Flavobacterium</taxon>
    </lineage>
</organism>
<evidence type="ECO:0000313" key="1">
    <source>
        <dbReference type="EMBL" id="OYQ50387.1"/>
    </source>
</evidence>
<protein>
    <submittedName>
        <fullName evidence="1">Uncharacterized protein</fullName>
    </submittedName>
</protein>
<evidence type="ECO:0000313" key="2">
    <source>
        <dbReference type="Proteomes" id="UP000216035"/>
    </source>
</evidence>